<name>A0ACB9I0K7_9ASTR</name>
<reference evidence="2" key="1">
    <citation type="journal article" date="2022" name="Mol. Ecol. Resour.">
        <title>The genomes of chicory, endive, great burdock and yacon provide insights into Asteraceae palaeo-polyploidization history and plant inulin production.</title>
        <authorList>
            <person name="Fan W."/>
            <person name="Wang S."/>
            <person name="Wang H."/>
            <person name="Wang A."/>
            <person name="Jiang F."/>
            <person name="Liu H."/>
            <person name="Zhao H."/>
            <person name="Xu D."/>
            <person name="Zhang Y."/>
        </authorList>
    </citation>
    <scope>NUCLEOTIDE SEQUENCE [LARGE SCALE GENOMIC DNA]</scope>
    <source>
        <strain evidence="2">cv. Yunnan</strain>
    </source>
</reference>
<dbReference type="Proteomes" id="UP001056120">
    <property type="component" value="Linkage Group LG10"/>
</dbReference>
<organism evidence="1 2">
    <name type="scientific">Smallanthus sonchifolius</name>
    <dbReference type="NCBI Taxonomy" id="185202"/>
    <lineage>
        <taxon>Eukaryota</taxon>
        <taxon>Viridiplantae</taxon>
        <taxon>Streptophyta</taxon>
        <taxon>Embryophyta</taxon>
        <taxon>Tracheophyta</taxon>
        <taxon>Spermatophyta</taxon>
        <taxon>Magnoliopsida</taxon>
        <taxon>eudicotyledons</taxon>
        <taxon>Gunneridae</taxon>
        <taxon>Pentapetalae</taxon>
        <taxon>asterids</taxon>
        <taxon>campanulids</taxon>
        <taxon>Asterales</taxon>
        <taxon>Asteraceae</taxon>
        <taxon>Asteroideae</taxon>
        <taxon>Heliantheae alliance</taxon>
        <taxon>Millerieae</taxon>
        <taxon>Smallanthus</taxon>
    </lineage>
</organism>
<gene>
    <name evidence="1" type="ORF">L1987_29380</name>
</gene>
<proteinExistence type="predicted"/>
<dbReference type="EMBL" id="CM042027">
    <property type="protein sequence ID" value="KAI3801276.1"/>
    <property type="molecule type" value="Genomic_DNA"/>
</dbReference>
<comment type="caution">
    <text evidence="1">The sequence shown here is derived from an EMBL/GenBank/DDBJ whole genome shotgun (WGS) entry which is preliminary data.</text>
</comment>
<keyword evidence="2" id="KW-1185">Reference proteome</keyword>
<accession>A0ACB9I0K7</accession>
<evidence type="ECO:0000313" key="1">
    <source>
        <dbReference type="EMBL" id="KAI3801276.1"/>
    </source>
</evidence>
<protein>
    <submittedName>
        <fullName evidence="1">Uncharacterized protein</fullName>
    </submittedName>
</protein>
<reference evidence="1 2" key="2">
    <citation type="journal article" date="2022" name="Mol. Ecol. Resour.">
        <title>The genomes of chicory, endive, great burdock and yacon provide insights into Asteraceae paleo-polyploidization history and plant inulin production.</title>
        <authorList>
            <person name="Fan W."/>
            <person name="Wang S."/>
            <person name="Wang H."/>
            <person name="Wang A."/>
            <person name="Jiang F."/>
            <person name="Liu H."/>
            <person name="Zhao H."/>
            <person name="Xu D."/>
            <person name="Zhang Y."/>
        </authorList>
    </citation>
    <scope>NUCLEOTIDE SEQUENCE [LARGE SCALE GENOMIC DNA]</scope>
    <source>
        <strain evidence="2">cv. Yunnan</strain>
        <tissue evidence="1">Leaves</tissue>
    </source>
</reference>
<sequence length="85" mass="9742">MHPSAETDYHAGGLLQRIPTPCDFLTRCCMQPLAGTATRRFGKTNVNFSKKKLIYPAICESFLLNENYILLFPESIFFQNLTFCF</sequence>
<evidence type="ECO:0000313" key="2">
    <source>
        <dbReference type="Proteomes" id="UP001056120"/>
    </source>
</evidence>